<accession>A0A7S0BFB7</accession>
<dbReference type="InterPro" id="IPR036291">
    <property type="entry name" value="NAD(P)-bd_dom_sf"/>
</dbReference>
<dbReference type="GO" id="GO:0016616">
    <property type="term" value="F:oxidoreductase activity, acting on the CH-OH group of donors, NAD or NADP as acceptor"/>
    <property type="evidence" value="ECO:0007669"/>
    <property type="project" value="TreeGrafter"/>
</dbReference>
<organism evidence="3">
    <name type="scientific">Rhodosorus marinus</name>
    <dbReference type="NCBI Taxonomy" id="101924"/>
    <lineage>
        <taxon>Eukaryota</taxon>
        <taxon>Rhodophyta</taxon>
        <taxon>Stylonematophyceae</taxon>
        <taxon>Stylonematales</taxon>
        <taxon>Stylonemataceae</taxon>
        <taxon>Rhodosorus</taxon>
    </lineage>
</organism>
<dbReference type="InterPro" id="IPR002347">
    <property type="entry name" value="SDR_fam"/>
</dbReference>
<dbReference type="Gene3D" id="3.40.50.720">
    <property type="entry name" value="NAD(P)-binding Rossmann-like Domain"/>
    <property type="match status" value="1"/>
</dbReference>
<keyword evidence="2" id="KW-0560">Oxidoreductase</keyword>
<dbReference type="PANTHER" id="PTHR42760:SF115">
    <property type="entry name" value="3-OXOACYL-[ACYL-CARRIER-PROTEIN] REDUCTASE FABG"/>
    <property type="match status" value="1"/>
</dbReference>
<dbReference type="Pfam" id="PF00106">
    <property type="entry name" value="adh_short"/>
    <property type="match status" value="1"/>
</dbReference>
<dbReference type="PRINTS" id="PR00081">
    <property type="entry name" value="GDHRDH"/>
</dbReference>
<proteinExistence type="inferred from homology"/>
<reference evidence="3" key="1">
    <citation type="submission" date="2021-01" db="EMBL/GenBank/DDBJ databases">
        <authorList>
            <person name="Corre E."/>
            <person name="Pelletier E."/>
            <person name="Niang G."/>
            <person name="Scheremetjew M."/>
            <person name="Finn R."/>
            <person name="Kale V."/>
            <person name="Holt S."/>
            <person name="Cochrane G."/>
            <person name="Meng A."/>
            <person name="Brown T."/>
            <person name="Cohen L."/>
        </authorList>
    </citation>
    <scope>NUCLEOTIDE SEQUENCE</scope>
    <source>
        <strain evidence="3">UTEX LB 2760</strain>
    </source>
</reference>
<dbReference type="AlphaFoldDB" id="A0A7S0BFB7"/>
<sequence length="169" mass="18406">MGGGQMCRITCEDGGYGEDRKGIWRDVQVWIGLRIMELDPETVQGNPHGKPCSWVGFVSVAVRRKSRFRSVAMVDSPTTERMSLKDRKCVVTGGTRGIGFSIGKAFMEAGAEVALVATRPPTEEVAKSLTEFGKWHHIQGDLGDIKSTEEIGDKALEVLGKVDVLVNNA</sequence>
<gene>
    <name evidence="3" type="ORF">RMAR0315_LOCUS2555</name>
</gene>
<evidence type="ECO:0000313" key="3">
    <source>
        <dbReference type="EMBL" id="CAD8392570.1"/>
    </source>
</evidence>
<evidence type="ECO:0000256" key="1">
    <source>
        <dbReference type="ARBA" id="ARBA00006484"/>
    </source>
</evidence>
<protein>
    <recommendedName>
        <fullName evidence="4">Protochlorophyllide reductase</fullName>
    </recommendedName>
</protein>
<evidence type="ECO:0000256" key="2">
    <source>
        <dbReference type="ARBA" id="ARBA00023002"/>
    </source>
</evidence>
<name>A0A7S0BFB7_9RHOD</name>
<evidence type="ECO:0008006" key="4">
    <source>
        <dbReference type="Google" id="ProtNLM"/>
    </source>
</evidence>
<comment type="similarity">
    <text evidence="1">Belongs to the short-chain dehydrogenases/reductases (SDR) family.</text>
</comment>
<dbReference type="PANTHER" id="PTHR42760">
    <property type="entry name" value="SHORT-CHAIN DEHYDROGENASES/REDUCTASES FAMILY MEMBER"/>
    <property type="match status" value="1"/>
</dbReference>
<dbReference type="EMBL" id="HBEK01004662">
    <property type="protein sequence ID" value="CAD8392570.1"/>
    <property type="molecule type" value="Transcribed_RNA"/>
</dbReference>
<dbReference type="SUPFAM" id="SSF51735">
    <property type="entry name" value="NAD(P)-binding Rossmann-fold domains"/>
    <property type="match status" value="1"/>
</dbReference>